<evidence type="ECO:0000256" key="2">
    <source>
        <dbReference type="ARBA" id="ARBA00001946"/>
    </source>
</evidence>
<dbReference type="InterPro" id="IPR022898">
    <property type="entry name" value="RNase_HII"/>
</dbReference>
<accession>A0A1F6YAH3</accession>
<dbReference type="Gene3D" id="3.30.420.10">
    <property type="entry name" value="Ribonuclease H-like superfamily/Ribonuclease H"/>
    <property type="match status" value="1"/>
</dbReference>
<evidence type="ECO:0000256" key="5">
    <source>
        <dbReference type="ARBA" id="ARBA00007383"/>
    </source>
</evidence>
<comment type="subcellular location">
    <subcellularLocation>
        <location evidence="4 14">Cytoplasm</location>
    </subcellularLocation>
</comment>
<dbReference type="Pfam" id="PF01351">
    <property type="entry name" value="RNase_HII"/>
    <property type="match status" value="1"/>
</dbReference>
<evidence type="ECO:0000256" key="1">
    <source>
        <dbReference type="ARBA" id="ARBA00000077"/>
    </source>
</evidence>
<dbReference type="AlphaFoldDB" id="A0A1F6YAH3"/>
<feature type="domain" description="RNase H type-2" evidence="17">
    <location>
        <begin position="18"/>
        <end position="214"/>
    </location>
</feature>
<protein>
    <recommendedName>
        <fullName evidence="7 14">Ribonuclease HII</fullName>
        <shortName evidence="14">RNase HII</shortName>
        <ecNumber evidence="6 14">3.1.26.4</ecNumber>
    </recommendedName>
</protein>
<evidence type="ECO:0000256" key="16">
    <source>
        <dbReference type="RuleBase" id="RU003515"/>
    </source>
</evidence>
<dbReference type="GO" id="GO:0030145">
    <property type="term" value="F:manganese ion binding"/>
    <property type="evidence" value="ECO:0007669"/>
    <property type="project" value="UniProtKB-UniRule"/>
</dbReference>
<organism evidence="18 19">
    <name type="scientific">Candidatus Nomurabacteria bacterium RIFCSPLOWO2_12_FULL_46_14</name>
    <dbReference type="NCBI Taxonomy" id="1801797"/>
    <lineage>
        <taxon>Bacteria</taxon>
        <taxon>Candidatus Nomuraibacteriota</taxon>
    </lineage>
</organism>
<gene>
    <name evidence="14" type="primary">rnhB</name>
    <name evidence="18" type="ORF">A3G06_01865</name>
</gene>
<evidence type="ECO:0000313" key="19">
    <source>
        <dbReference type="Proteomes" id="UP000176192"/>
    </source>
</evidence>
<dbReference type="InterPro" id="IPR024567">
    <property type="entry name" value="RNase_HII/HIII_dom"/>
</dbReference>
<evidence type="ECO:0000256" key="9">
    <source>
        <dbReference type="ARBA" id="ARBA00022722"/>
    </source>
</evidence>
<keyword evidence="11 14" id="KW-0255">Endonuclease</keyword>
<dbReference type="InterPro" id="IPR012337">
    <property type="entry name" value="RNaseH-like_sf"/>
</dbReference>
<feature type="binding site" evidence="14 15">
    <location>
        <position position="25"/>
    </location>
    <ligand>
        <name>a divalent metal cation</name>
        <dbReference type="ChEBI" id="CHEBI:60240"/>
    </ligand>
</feature>
<evidence type="ECO:0000256" key="11">
    <source>
        <dbReference type="ARBA" id="ARBA00022759"/>
    </source>
</evidence>
<feature type="binding site" evidence="14 15">
    <location>
        <position position="131"/>
    </location>
    <ligand>
        <name>a divalent metal cation</name>
        <dbReference type="ChEBI" id="CHEBI:60240"/>
    </ligand>
</feature>
<comment type="caution">
    <text evidence="18">The sequence shown here is derived from an EMBL/GenBank/DDBJ whole genome shotgun (WGS) entry which is preliminary data.</text>
</comment>
<keyword evidence="9 14" id="KW-0540">Nuclease</keyword>
<proteinExistence type="inferred from homology"/>
<evidence type="ECO:0000256" key="12">
    <source>
        <dbReference type="ARBA" id="ARBA00022801"/>
    </source>
</evidence>
<evidence type="ECO:0000256" key="10">
    <source>
        <dbReference type="ARBA" id="ARBA00022723"/>
    </source>
</evidence>
<dbReference type="EMBL" id="MFVV01000021">
    <property type="protein sequence ID" value="OGJ03337.1"/>
    <property type="molecule type" value="Genomic_DNA"/>
</dbReference>
<evidence type="ECO:0000256" key="15">
    <source>
        <dbReference type="PROSITE-ProRule" id="PRU01319"/>
    </source>
</evidence>
<evidence type="ECO:0000256" key="6">
    <source>
        <dbReference type="ARBA" id="ARBA00012180"/>
    </source>
</evidence>
<dbReference type="EC" id="3.1.26.4" evidence="6 14"/>
<keyword evidence="12 14" id="KW-0378">Hydrolase</keyword>
<dbReference type="PROSITE" id="PS51975">
    <property type="entry name" value="RNASE_H_2"/>
    <property type="match status" value="1"/>
</dbReference>
<comment type="cofactor">
    <cofactor evidence="2">
        <name>Mg(2+)</name>
        <dbReference type="ChEBI" id="CHEBI:18420"/>
    </cofactor>
</comment>
<comment type="catalytic activity">
    <reaction evidence="1 14 15 16">
        <text>Endonucleolytic cleavage to 5'-phosphomonoester.</text>
        <dbReference type="EC" id="3.1.26.4"/>
    </reaction>
</comment>
<evidence type="ECO:0000313" key="18">
    <source>
        <dbReference type="EMBL" id="OGJ03337.1"/>
    </source>
</evidence>
<dbReference type="InterPro" id="IPR001352">
    <property type="entry name" value="RNase_HII/HIII"/>
</dbReference>
<comment type="similarity">
    <text evidence="5 14 16">Belongs to the RNase HII family.</text>
</comment>
<evidence type="ECO:0000256" key="4">
    <source>
        <dbReference type="ARBA" id="ARBA00004496"/>
    </source>
</evidence>
<dbReference type="STRING" id="1801797.A3G06_01865"/>
<comment type="function">
    <text evidence="3 14 16">Endonuclease that specifically degrades the RNA of RNA-DNA hybrids.</text>
</comment>
<evidence type="ECO:0000256" key="13">
    <source>
        <dbReference type="ARBA" id="ARBA00023211"/>
    </source>
</evidence>
<dbReference type="GO" id="GO:0043137">
    <property type="term" value="P:DNA replication, removal of RNA primer"/>
    <property type="evidence" value="ECO:0007669"/>
    <property type="project" value="TreeGrafter"/>
</dbReference>
<evidence type="ECO:0000259" key="17">
    <source>
        <dbReference type="PROSITE" id="PS51975"/>
    </source>
</evidence>
<feature type="binding site" evidence="14 15">
    <location>
        <position position="24"/>
    </location>
    <ligand>
        <name>a divalent metal cation</name>
        <dbReference type="ChEBI" id="CHEBI:60240"/>
    </ligand>
</feature>
<keyword evidence="13 14" id="KW-0464">Manganese</keyword>
<dbReference type="NCBIfam" id="NF000595">
    <property type="entry name" value="PRK00015.1-3"/>
    <property type="match status" value="1"/>
</dbReference>
<evidence type="ECO:0000256" key="8">
    <source>
        <dbReference type="ARBA" id="ARBA00022490"/>
    </source>
</evidence>
<keyword evidence="10 14" id="KW-0479">Metal-binding</keyword>
<dbReference type="PANTHER" id="PTHR10954:SF18">
    <property type="entry name" value="RIBONUCLEASE HII"/>
    <property type="match status" value="1"/>
</dbReference>
<evidence type="ECO:0000256" key="7">
    <source>
        <dbReference type="ARBA" id="ARBA00019179"/>
    </source>
</evidence>
<dbReference type="GO" id="GO:0005737">
    <property type="term" value="C:cytoplasm"/>
    <property type="evidence" value="ECO:0007669"/>
    <property type="project" value="UniProtKB-SubCell"/>
</dbReference>
<evidence type="ECO:0000256" key="3">
    <source>
        <dbReference type="ARBA" id="ARBA00004065"/>
    </source>
</evidence>
<dbReference type="GO" id="GO:0004523">
    <property type="term" value="F:RNA-DNA hybrid ribonuclease activity"/>
    <property type="evidence" value="ECO:0007669"/>
    <property type="project" value="UniProtKB-UniRule"/>
</dbReference>
<dbReference type="InterPro" id="IPR036397">
    <property type="entry name" value="RNaseH_sf"/>
</dbReference>
<dbReference type="GO" id="GO:0006298">
    <property type="term" value="P:mismatch repair"/>
    <property type="evidence" value="ECO:0007669"/>
    <property type="project" value="TreeGrafter"/>
</dbReference>
<dbReference type="GO" id="GO:0003723">
    <property type="term" value="F:RNA binding"/>
    <property type="evidence" value="ECO:0007669"/>
    <property type="project" value="UniProtKB-UniRule"/>
</dbReference>
<name>A0A1F6YAH3_9BACT</name>
<evidence type="ECO:0000256" key="14">
    <source>
        <dbReference type="HAMAP-Rule" id="MF_00052"/>
    </source>
</evidence>
<sequence>MQFPDFKSESEYLAKGYKYVAGCDEAGRGPLAGPVVAAACVLDKNSIGKYRSKNKWYARVRDSKTITEEEREILLQKILPNCLAWGVGAVWPAEIDRLNIHHASLLAMRRAVAELMKNLPKKQGRIFLLVDGRFQIPELQMGQQSIIDGDALSLSIAAASIIAKAHRDAIMRRLDASFPQYGFARHKGYGTKEHTSAIHKFGICDLHRKSFIKN</sequence>
<dbReference type="Proteomes" id="UP000176192">
    <property type="component" value="Unassembled WGS sequence"/>
</dbReference>
<keyword evidence="8 14" id="KW-0963">Cytoplasm</keyword>
<reference evidence="18 19" key="1">
    <citation type="journal article" date="2016" name="Nat. Commun.">
        <title>Thousands of microbial genomes shed light on interconnected biogeochemical processes in an aquifer system.</title>
        <authorList>
            <person name="Anantharaman K."/>
            <person name="Brown C.T."/>
            <person name="Hug L.A."/>
            <person name="Sharon I."/>
            <person name="Castelle C.J."/>
            <person name="Probst A.J."/>
            <person name="Thomas B.C."/>
            <person name="Singh A."/>
            <person name="Wilkins M.J."/>
            <person name="Karaoz U."/>
            <person name="Brodie E.L."/>
            <person name="Williams K.H."/>
            <person name="Hubbard S.S."/>
            <person name="Banfield J.F."/>
        </authorList>
    </citation>
    <scope>NUCLEOTIDE SEQUENCE [LARGE SCALE GENOMIC DNA]</scope>
</reference>
<dbReference type="CDD" id="cd07182">
    <property type="entry name" value="RNase_HII_bacteria_HII_like"/>
    <property type="match status" value="1"/>
</dbReference>
<comment type="cofactor">
    <cofactor evidence="14 15">
        <name>Mn(2+)</name>
        <dbReference type="ChEBI" id="CHEBI:29035"/>
    </cofactor>
    <cofactor evidence="14 15">
        <name>Mg(2+)</name>
        <dbReference type="ChEBI" id="CHEBI:18420"/>
    </cofactor>
    <text evidence="14 15">Manganese or magnesium. Binds 1 divalent metal ion per monomer in the absence of substrate. May bind a second metal ion after substrate binding.</text>
</comment>
<dbReference type="SUPFAM" id="SSF53098">
    <property type="entry name" value="Ribonuclease H-like"/>
    <property type="match status" value="1"/>
</dbReference>
<dbReference type="GO" id="GO:0032299">
    <property type="term" value="C:ribonuclease H2 complex"/>
    <property type="evidence" value="ECO:0007669"/>
    <property type="project" value="TreeGrafter"/>
</dbReference>
<dbReference type="PANTHER" id="PTHR10954">
    <property type="entry name" value="RIBONUCLEASE H2 SUBUNIT A"/>
    <property type="match status" value="1"/>
</dbReference>
<dbReference type="HAMAP" id="MF_00052_B">
    <property type="entry name" value="RNase_HII_B"/>
    <property type="match status" value="1"/>
</dbReference>